<dbReference type="InterPro" id="IPR036390">
    <property type="entry name" value="WH_DNA-bd_sf"/>
</dbReference>
<protein>
    <submittedName>
        <fullName evidence="1">Fur family iron response transcriptional regulator</fullName>
    </submittedName>
</protein>
<dbReference type="InterPro" id="IPR036388">
    <property type="entry name" value="WH-like_DNA-bd_sf"/>
</dbReference>
<dbReference type="RefSeq" id="WP_184381666.1">
    <property type="nucleotide sequence ID" value="NZ_JACIDJ010000001.1"/>
</dbReference>
<dbReference type="AlphaFoldDB" id="A0A840A988"/>
<keyword evidence="2" id="KW-1185">Reference proteome</keyword>
<dbReference type="Gene3D" id="1.10.10.10">
    <property type="entry name" value="Winged helix-like DNA-binding domain superfamily/Winged helix DNA-binding domain"/>
    <property type="match status" value="1"/>
</dbReference>
<gene>
    <name evidence="1" type="ORF">GGQ83_000126</name>
</gene>
<accession>A0A840A988</accession>
<dbReference type="EMBL" id="JACIDJ010000001">
    <property type="protein sequence ID" value="MBB3896700.1"/>
    <property type="molecule type" value="Genomic_DNA"/>
</dbReference>
<comment type="caution">
    <text evidence="1">The sequence shown here is derived from an EMBL/GenBank/DDBJ whole genome shotgun (WGS) entry which is preliminary data.</text>
</comment>
<reference evidence="1 2" key="1">
    <citation type="submission" date="2020-08" db="EMBL/GenBank/DDBJ databases">
        <title>Genomic Encyclopedia of Type Strains, Phase IV (KMG-IV): sequencing the most valuable type-strain genomes for metagenomic binning, comparative biology and taxonomic classification.</title>
        <authorList>
            <person name="Goeker M."/>
        </authorList>
    </citation>
    <scope>NUCLEOTIDE SEQUENCE [LARGE SCALE GENOMIC DNA]</scope>
    <source>
        <strain evidence="1 2">DSM 19979</strain>
    </source>
</reference>
<evidence type="ECO:0000313" key="2">
    <source>
        <dbReference type="Proteomes" id="UP000553193"/>
    </source>
</evidence>
<evidence type="ECO:0000313" key="1">
    <source>
        <dbReference type="EMBL" id="MBB3896700.1"/>
    </source>
</evidence>
<sequence>MPYAVDATLREALRRAGLPAQGPMARLLALLRGDAETHFTAAAAARMAAAAGIAAPPTEVARLLDTLADHGLLGRLPSPGGEAVFDTVPEPHSHLVYEETAQTVDLHVSPETLLALLRQALAERPGEVEVMVRLRRPATPEPRRA</sequence>
<organism evidence="1 2">
    <name type="scientific">Roseococcus suduntuyensis</name>
    <dbReference type="NCBI Taxonomy" id="455361"/>
    <lineage>
        <taxon>Bacteria</taxon>
        <taxon>Pseudomonadati</taxon>
        <taxon>Pseudomonadota</taxon>
        <taxon>Alphaproteobacteria</taxon>
        <taxon>Acetobacterales</taxon>
        <taxon>Roseomonadaceae</taxon>
        <taxon>Roseococcus</taxon>
    </lineage>
</organism>
<proteinExistence type="predicted"/>
<dbReference type="Proteomes" id="UP000553193">
    <property type="component" value="Unassembled WGS sequence"/>
</dbReference>
<dbReference type="SUPFAM" id="SSF46785">
    <property type="entry name" value="Winged helix' DNA-binding domain"/>
    <property type="match status" value="1"/>
</dbReference>
<name>A0A840A988_9PROT</name>